<dbReference type="Proteomes" id="UP000284024">
    <property type="component" value="Unassembled WGS sequence"/>
</dbReference>
<dbReference type="AlphaFoldDB" id="A0A414W173"/>
<evidence type="ECO:0000313" key="2">
    <source>
        <dbReference type="Proteomes" id="UP000284024"/>
    </source>
</evidence>
<evidence type="ECO:0000313" key="1">
    <source>
        <dbReference type="EMBL" id="RHH17997.1"/>
    </source>
</evidence>
<dbReference type="RefSeq" id="WP_118235888.1">
    <property type="nucleotide sequence ID" value="NZ_QRJH01000005.1"/>
</dbReference>
<organism evidence="1 2">
    <name type="scientific">Blautia obeum</name>
    <dbReference type="NCBI Taxonomy" id="40520"/>
    <lineage>
        <taxon>Bacteria</taxon>
        <taxon>Bacillati</taxon>
        <taxon>Bacillota</taxon>
        <taxon>Clostridia</taxon>
        <taxon>Lachnospirales</taxon>
        <taxon>Lachnospiraceae</taxon>
        <taxon>Blautia</taxon>
    </lineage>
</organism>
<gene>
    <name evidence="1" type="ORF">DW222_11480</name>
</gene>
<name>A0A414W173_9FIRM</name>
<sequence>MTNKVDFSEWNPDRIETDGEDLIRTIYAYYCSAGYPKSLQDAIDTAIKILSTMDNTYLEIEDMVMEMAGATDMWGFRQGFRAAIELLSGNTFRQIFKKEDNDE</sequence>
<proteinExistence type="predicted"/>
<comment type="caution">
    <text evidence="1">The sequence shown here is derived from an EMBL/GenBank/DDBJ whole genome shotgun (WGS) entry which is preliminary data.</text>
</comment>
<dbReference type="EMBL" id="QRJH01000005">
    <property type="protein sequence ID" value="RHH17997.1"/>
    <property type="molecule type" value="Genomic_DNA"/>
</dbReference>
<protein>
    <submittedName>
        <fullName evidence="1">Uncharacterized protein</fullName>
    </submittedName>
</protein>
<accession>A0A414W173</accession>
<reference evidence="1 2" key="1">
    <citation type="submission" date="2018-08" db="EMBL/GenBank/DDBJ databases">
        <title>A genome reference for cultivated species of the human gut microbiota.</title>
        <authorList>
            <person name="Zou Y."/>
            <person name="Xue W."/>
            <person name="Luo G."/>
        </authorList>
    </citation>
    <scope>NUCLEOTIDE SEQUENCE [LARGE SCALE GENOMIC DNA]</scope>
    <source>
        <strain evidence="1 2">AM18-2AC</strain>
    </source>
</reference>